<evidence type="ECO:0000256" key="3">
    <source>
        <dbReference type="ARBA" id="ARBA00022989"/>
    </source>
</evidence>
<feature type="compositionally biased region" description="Polar residues" evidence="5">
    <location>
        <begin position="374"/>
        <end position="387"/>
    </location>
</feature>
<evidence type="ECO:0000256" key="5">
    <source>
        <dbReference type="SAM" id="MobiDB-lite"/>
    </source>
</evidence>
<evidence type="ECO:0000313" key="8">
    <source>
        <dbReference type="EMBL" id="MDV6314286.1"/>
    </source>
</evidence>
<dbReference type="AlphaFoldDB" id="A0AAE4R883"/>
<proteinExistence type="predicted"/>
<feature type="transmembrane region" description="Helical" evidence="6">
    <location>
        <begin position="96"/>
        <end position="120"/>
    </location>
</feature>
<evidence type="ECO:0000256" key="4">
    <source>
        <dbReference type="ARBA" id="ARBA00023136"/>
    </source>
</evidence>
<keyword evidence="2 6" id="KW-0812">Transmembrane</keyword>
<evidence type="ECO:0000259" key="7">
    <source>
        <dbReference type="Pfam" id="PF06271"/>
    </source>
</evidence>
<keyword evidence="4 6" id="KW-0472">Membrane</keyword>
<feature type="transmembrane region" description="Helical" evidence="6">
    <location>
        <begin position="55"/>
        <end position="76"/>
    </location>
</feature>
<accession>A0AAE4R883</accession>
<feature type="transmembrane region" description="Helical" evidence="6">
    <location>
        <begin position="29"/>
        <end position="48"/>
    </location>
</feature>
<feature type="domain" description="RDD" evidence="7">
    <location>
        <begin position="167"/>
        <end position="278"/>
    </location>
</feature>
<dbReference type="Proteomes" id="UP001185922">
    <property type="component" value="Unassembled WGS sequence"/>
</dbReference>
<evidence type="ECO:0000256" key="6">
    <source>
        <dbReference type="SAM" id="Phobius"/>
    </source>
</evidence>
<keyword evidence="3 6" id="KW-1133">Transmembrane helix</keyword>
<feature type="region of interest" description="Disordered" evidence="5">
    <location>
        <begin position="147"/>
        <end position="169"/>
    </location>
</feature>
<comment type="subcellular location">
    <subcellularLocation>
        <location evidence="1">Membrane</location>
        <topology evidence="1">Multi-pass membrane protein</topology>
    </subcellularLocation>
</comment>
<dbReference type="InterPro" id="IPR010432">
    <property type="entry name" value="RDD"/>
</dbReference>
<feature type="transmembrane region" description="Helical" evidence="6">
    <location>
        <begin position="179"/>
        <end position="197"/>
    </location>
</feature>
<reference evidence="8" key="1">
    <citation type="submission" date="2023-10" db="EMBL/GenBank/DDBJ databases">
        <title>Development of a sustainable strategy for remediation of hydrocarbon-contaminated territories based on the waste exchange concept.</title>
        <authorList>
            <person name="Krivoruchko A."/>
        </authorList>
    </citation>
    <scope>NUCLEOTIDE SEQUENCE</scope>
    <source>
        <strain evidence="8">IEGM 1279</strain>
    </source>
</reference>
<feature type="transmembrane region" description="Helical" evidence="6">
    <location>
        <begin position="324"/>
        <end position="348"/>
    </location>
</feature>
<evidence type="ECO:0000256" key="2">
    <source>
        <dbReference type="ARBA" id="ARBA00022692"/>
    </source>
</evidence>
<evidence type="ECO:0000256" key="1">
    <source>
        <dbReference type="ARBA" id="ARBA00004141"/>
    </source>
</evidence>
<feature type="transmembrane region" description="Helical" evidence="6">
    <location>
        <begin position="263"/>
        <end position="283"/>
    </location>
</feature>
<feature type="transmembrane region" description="Helical" evidence="6">
    <location>
        <begin position="209"/>
        <end position="228"/>
    </location>
</feature>
<organism evidence="8 9">
    <name type="scientific">Gordonia amicalis</name>
    <dbReference type="NCBI Taxonomy" id="89053"/>
    <lineage>
        <taxon>Bacteria</taxon>
        <taxon>Bacillati</taxon>
        <taxon>Actinomycetota</taxon>
        <taxon>Actinomycetes</taxon>
        <taxon>Mycobacteriales</taxon>
        <taxon>Gordoniaceae</taxon>
        <taxon>Gordonia</taxon>
    </lineage>
</organism>
<evidence type="ECO:0000313" key="9">
    <source>
        <dbReference type="Proteomes" id="UP001185922"/>
    </source>
</evidence>
<comment type="caution">
    <text evidence="8">The sequence shown here is derived from an EMBL/GenBank/DDBJ whole genome shotgun (WGS) entry which is preliminary data.</text>
</comment>
<name>A0AAE4R883_9ACTN</name>
<dbReference type="Pfam" id="PF06271">
    <property type="entry name" value="RDD"/>
    <property type="match status" value="1"/>
</dbReference>
<dbReference type="GO" id="GO:0016020">
    <property type="term" value="C:membrane"/>
    <property type="evidence" value="ECO:0007669"/>
    <property type="project" value="UniProtKB-SubCell"/>
</dbReference>
<feature type="region of interest" description="Disordered" evidence="5">
    <location>
        <begin position="354"/>
        <end position="406"/>
    </location>
</feature>
<gene>
    <name evidence="8" type="ORF">R3Q15_20790</name>
</gene>
<dbReference type="RefSeq" id="WP_258326021.1">
    <property type="nucleotide sequence ID" value="NZ_JAPTHJ010000077.1"/>
</dbReference>
<protein>
    <submittedName>
        <fullName evidence="8">RDD family protein</fullName>
    </submittedName>
</protein>
<sequence length="500" mass="52896">MAVKDVDPQTAEFVEGNAADALEEATGRAGVWALIVGFLIAAVGLGYLRTRFRLGSAIGVAVLALVGFVVSVSQILNPRTAVFDDDPGWYDGDFSAGSGLVLSCALSLVLIGLAAAALVIDIIKTRAAPEVPVVAPTRRAAEFNRPRQGRPAPVLRQKPRAPGTASSLGSRAAAFGSDWVLLGLGFVVVIVVTEIVASTLLESTAARLTWYIGAAVIIVVAPMFYFALSEAYTGRTAGKWLLGLRVVGPGGLPSLSEAFRRNWVHGLFLLLPVYLIVLAALAVELHGNPDQHPTSEGLQSRLGETRVVLASKGDARAPVRRPKLAPWILGAAAVPVLMFCVALADVGVQVANEARSSGPDRESTAASPAHRTAAPTNTMPDNRAPSTEESEPTIPGTSVRGFEGVTGGTCDNTDRAVLLGRTPESLVIVCRSDGGRLYYKGVRLSDMGLIEIDDPLLTERGYIVTNGDVRYVIDIESLTITQGGEELGREPMLEFWRESP</sequence>
<dbReference type="EMBL" id="JAWLKH010000030">
    <property type="protein sequence ID" value="MDV6314286.1"/>
    <property type="molecule type" value="Genomic_DNA"/>
</dbReference>